<proteinExistence type="inferred from homology"/>
<keyword evidence="4" id="KW-1003">Cell membrane</keyword>
<feature type="transmembrane region" description="Helical" evidence="8">
    <location>
        <begin position="169"/>
        <end position="187"/>
    </location>
</feature>
<organism evidence="9 10">
    <name type="scientific">Butyribacter intestini</name>
    <dbReference type="NCBI Taxonomy" id="1703332"/>
    <lineage>
        <taxon>Bacteria</taxon>
        <taxon>Bacillati</taxon>
        <taxon>Bacillota</taxon>
        <taxon>Clostridia</taxon>
        <taxon>Lachnospirales</taxon>
        <taxon>Lachnospiraceae</taxon>
        <taxon>Butyribacter</taxon>
    </lineage>
</organism>
<evidence type="ECO:0000256" key="1">
    <source>
        <dbReference type="ARBA" id="ARBA00004651"/>
    </source>
</evidence>
<evidence type="ECO:0000256" key="8">
    <source>
        <dbReference type="SAM" id="Phobius"/>
    </source>
</evidence>
<evidence type="ECO:0008006" key="11">
    <source>
        <dbReference type="Google" id="ProtNLM"/>
    </source>
</evidence>
<dbReference type="Pfam" id="PF03547">
    <property type="entry name" value="Mem_trans"/>
    <property type="match status" value="1"/>
</dbReference>
<accession>A0AAW3JSZ8</accession>
<evidence type="ECO:0000256" key="5">
    <source>
        <dbReference type="ARBA" id="ARBA00022692"/>
    </source>
</evidence>
<dbReference type="GO" id="GO:0055085">
    <property type="term" value="P:transmembrane transport"/>
    <property type="evidence" value="ECO:0007669"/>
    <property type="project" value="InterPro"/>
</dbReference>
<evidence type="ECO:0000256" key="4">
    <source>
        <dbReference type="ARBA" id="ARBA00022475"/>
    </source>
</evidence>
<feature type="transmembrane region" description="Helical" evidence="8">
    <location>
        <begin position="259"/>
        <end position="278"/>
    </location>
</feature>
<evidence type="ECO:0000313" key="10">
    <source>
        <dbReference type="Proteomes" id="UP000050833"/>
    </source>
</evidence>
<comment type="subcellular location">
    <subcellularLocation>
        <location evidence="1">Cell membrane</location>
        <topology evidence="1">Multi-pass membrane protein</topology>
    </subcellularLocation>
</comment>
<dbReference type="PANTHER" id="PTHR36838:SF4">
    <property type="entry name" value="AUXIN EFFLUX CARRIER FAMILY PROTEIN"/>
    <property type="match status" value="1"/>
</dbReference>
<feature type="transmembrane region" description="Helical" evidence="8">
    <location>
        <begin position="6"/>
        <end position="25"/>
    </location>
</feature>
<dbReference type="Gene3D" id="1.20.1530.20">
    <property type="match status" value="1"/>
</dbReference>
<feature type="transmembrane region" description="Helical" evidence="8">
    <location>
        <begin position="127"/>
        <end position="148"/>
    </location>
</feature>
<protein>
    <recommendedName>
        <fullName evidence="11">AEC family transporter</fullName>
    </recommendedName>
</protein>
<keyword evidence="7 8" id="KW-0472">Membrane</keyword>
<dbReference type="Proteomes" id="UP000050833">
    <property type="component" value="Unassembled WGS sequence"/>
</dbReference>
<evidence type="ECO:0000256" key="2">
    <source>
        <dbReference type="ARBA" id="ARBA00010145"/>
    </source>
</evidence>
<gene>
    <name evidence="9" type="ORF">APZ18_00475</name>
</gene>
<feature type="transmembrane region" description="Helical" evidence="8">
    <location>
        <begin position="287"/>
        <end position="309"/>
    </location>
</feature>
<evidence type="ECO:0000256" key="6">
    <source>
        <dbReference type="ARBA" id="ARBA00022989"/>
    </source>
</evidence>
<dbReference type="InterPro" id="IPR004776">
    <property type="entry name" value="Mem_transp_PIN-like"/>
</dbReference>
<name>A0AAW3JSZ8_9FIRM</name>
<reference evidence="9 10" key="1">
    <citation type="submission" date="2015-10" db="EMBL/GenBank/DDBJ databases">
        <title>Butyribacter intestini gen. nov., sp. nov., a butyric acid-producing bacterium of the family Lachnospiraceae isolated from the human faeces.</title>
        <authorList>
            <person name="Zou Y."/>
            <person name="Xue W."/>
            <person name="Luo G."/>
            <person name="Lv M."/>
        </authorList>
    </citation>
    <scope>NUCLEOTIDE SEQUENCE [LARGE SCALE GENOMIC DNA]</scope>
    <source>
        <strain evidence="9 10">TF01-11</strain>
    </source>
</reference>
<feature type="transmembrane region" description="Helical" evidence="8">
    <location>
        <begin position="199"/>
        <end position="218"/>
    </location>
</feature>
<dbReference type="EMBL" id="LLKB01000001">
    <property type="protein sequence ID" value="KQC85722.1"/>
    <property type="molecule type" value="Genomic_DNA"/>
</dbReference>
<keyword evidence="5 8" id="KW-0812">Transmembrane</keyword>
<dbReference type="AlphaFoldDB" id="A0AAW3JSZ8"/>
<keyword evidence="10" id="KW-1185">Reference proteome</keyword>
<evidence type="ECO:0000313" key="9">
    <source>
        <dbReference type="EMBL" id="KQC85722.1"/>
    </source>
</evidence>
<feature type="transmembrane region" description="Helical" evidence="8">
    <location>
        <begin position="68"/>
        <end position="87"/>
    </location>
</feature>
<keyword evidence="6 8" id="KW-1133">Transmembrane helix</keyword>
<comment type="caution">
    <text evidence="9">The sequence shown here is derived from an EMBL/GenBank/DDBJ whole genome shotgun (WGS) entry which is preliminary data.</text>
</comment>
<evidence type="ECO:0000256" key="7">
    <source>
        <dbReference type="ARBA" id="ARBA00023136"/>
    </source>
</evidence>
<evidence type="ECO:0000256" key="3">
    <source>
        <dbReference type="ARBA" id="ARBA00022448"/>
    </source>
</evidence>
<keyword evidence="3" id="KW-0813">Transport</keyword>
<dbReference type="GO" id="GO:0005886">
    <property type="term" value="C:plasma membrane"/>
    <property type="evidence" value="ECO:0007669"/>
    <property type="project" value="UniProtKB-SubCell"/>
</dbReference>
<dbReference type="InterPro" id="IPR038770">
    <property type="entry name" value="Na+/solute_symporter_sf"/>
</dbReference>
<dbReference type="PANTHER" id="PTHR36838">
    <property type="entry name" value="AUXIN EFFLUX CARRIER FAMILY PROTEIN"/>
    <property type="match status" value="1"/>
</dbReference>
<feature type="transmembrane region" description="Helical" evidence="8">
    <location>
        <begin position="230"/>
        <end position="253"/>
    </location>
</feature>
<dbReference type="RefSeq" id="WP_055940522.1">
    <property type="nucleotide sequence ID" value="NZ_LLKB01000001.1"/>
</dbReference>
<sequence>MNNFLFSLNATVPVFAVIVLGHFFKRIGLIDEHFASVANKFVFKACLPCLVFQDLADTNIRKNFDFKYVGFCFIATLTSILVVWFLAKKFMRDKSMVGAFVQGAYRSSAAILGIAFIQNIYGTSGMAPLMIIGSVPLYNIFAVIILTLESNNKENFGDNSRIKHALKNILKNPIIIGIFFGLAASFLNINFPRMIDKTINNLAVMASPLALISIGATFEGRKALAKIKPTMAASLIKLVVLAGIFLPVAAYFGFRDQKLIAIVIMLASPCTPTSYIMAKNMDGDDTLAASIVVSTTLFSSVTLTGWIFLMKSLSLIQ</sequence>
<comment type="similarity">
    <text evidence="2">Belongs to the auxin efflux carrier (TC 2.A.69) family.</text>
</comment>
<feature type="transmembrane region" description="Helical" evidence="8">
    <location>
        <begin position="99"/>
        <end position="121"/>
    </location>
</feature>